<gene>
    <name evidence="2" type="ORF">ACH5RR_017902</name>
</gene>
<reference evidence="2 3" key="1">
    <citation type="submission" date="2024-11" db="EMBL/GenBank/DDBJ databases">
        <title>A near-complete genome assembly of Cinchona calisaya.</title>
        <authorList>
            <person name="Lian D.C."/>
            <person name="Zhao X.W."/>
            <person name="Wei L."/>
        </authorList>
    </citation>
    <scope>NUCLEOTIDE SEQUENCE [LARGE SCALE GENOMIC DNA]</scope>
    <source>
        <tissue evidence="2">Nenye</tissue>
    </source>
</reference>
<comment type="caution">
    <text evidence="2">The sequence shown here is derived from an EMBL/GenBank/DDBJ whole genome shotgun (WGS) entry which is preliminary data.</text>
</comment>
<feature type="chain" id="PRO_5044749178" evidence="1">
    <location>
        <begin position="19"/>
        <end position="125"/>
    </location>
</feature>
<dbReference type="Proteomes" id="UP001630127">
    <property type="component" value="Unassembled WGS sequence"/>
</dbReference>
<dbReference type="AlphaFoldDB" id="A0ABD2ZPX0"/>
<accession>A0ABD2ZPX0</accession>
<keyword evidence="3" id="KW-1185">Reference proteome</keyword>
<feature type="signal peptide" evidence="1">
    <location>
        <begin position="1"/>
        <end position="18"/>
    </location>
</feature>
<protein>
    <submittedName>
        <fullName evidence="2">Uncharacterized protein</fullName>
    </submittedName>
</protein>
<evidence type="ECO:0000313" key="2">
    <source>
        <dbReference type="EMBL" id="KAL3519753.1"/>
    </source>
</evidence>
<keyword evidence="1" id="KW-0732">Signal</keyword>
<name>A0ABD2ZPX0_9GENT</name>
<organism evidence="2 3">
    <name type="scientific">Cinchona calisaya</name>
    <dbReference type="NCBI Taxonomy" id="153742"/>
    <lineage>
        <taxon>Eukaryota</taxon>
        <taxon>Viridiplantae</taxon>
        <taxon>Streptophyta</taxon>
        <taxon>Embryophyta</taxon>
        <taxon>Tracheophyta</taxon>
        <taxon>Spermatophyta</taxon>
        <taxon>Magnoliopsida</taxon>
        <taxon>eudicotyledons</taxon>
        <taxon>Gunneridae</taxon>
        <taxon>Pentapetalae</taxon>
        <taxon>asterids</taxon>
        <taxon>lamiids</taxon>
        <taxon>Gentianales</taxon>
        <taxon>Rubiaceae</taxon>
        <taxon>Cinchonoideae</taxon>
        <taxon>Cinchoneae</taxon>
        <taxon>Cinchona</taxon>
    </lineage>
</organism>
<feature type="non-terminal residue" evidence="2">
    <location>
        <position position="1"/>
    </location>
</feature>
<sequence>IGDSGALLCLGVVGLCCGVGWPQPKPLPSATATAIATTSPYWIATTSPYWAEEKTSAILSKEGFAGLDCAQITLPPFPSSSCSLNPNLFLQQPQLQSQPLLLIGPKRRLVQSLSKEGFAGHNLLG</sequence>
<evidence type="ECO:0000313" key="3">
    <source>
        <dbReference type="Proteomes" id="UP001630127"/>
    </source>
</evidence>
<proteinExistence type="predicted"/>
<evidence type="ECO:0000256" key="1">
    <source>
        <dbReference type="SAM" id="SignalP"/>
    </source>
</evidence>
<dbReference type="EMBL" id="JBJUIK010000008">
    <property type="protein sequence ID" value="KAL3519753.1"/>
    <property type="molecule type" value="Genomic_DNA"/>
</dbReference>